<evidence type="ECO:0000259" key="7">
    <source>
        <dbReference type="Pfam" id="PF08281"/>
    </source>
</evidence>
<feature type="domain" description="RNA polymerase sigma factor 70 region 4 type 2" evidence="7">
    <location>
        <begin position="105"/>
        <end position="156"/>
    </location>
</feature>
<dbReference type="InterPro" id="IPR013325">
    <property type="entry name" value="RNA_pol_sigma_r2"/>
</dbReference>
<keyword evidence="5" id="KW-0804">Transcription</keyword>
<comment type="caution">
    <text evidence="8">The sequence shown here is derived from an EMBL/GenBank/DDBJ whole genome shotgun (WGS) entry which is preliminary data.</text>
</comment>
<evidence type="ECO:0000259" key="6">
    <source>
        <dbReference type="Pfam" id="PF04542"/>
    </source>
</evidence>
<dbReference type="SUPFAM" id="SSF88946">
    <property type="entry name" value="Sigma2 domain of RNA polymerase sigma factors"/>
    <property type="match status" value="1"/>
</dbReference>
<keyword evidence="3" id="KW-0731">Sigma factor</keyword>
<feature type="domain" description="RNA polymerase sigma-70 region 2" evidence="6">
    <location>
        <begin position="19"/>
        <end position="80"/>
    </location>
</feature>
<name>A0A2T0YPW1_9MICC</name>
<reference evidence="8 9" key="1">
    <citation type="submission" date="2018-03" db="EMBL/GenBank/DDBJ databases">
        <title>Comparative analysis of microorganisms from saline springs in Andes Mountain Range, Colombia.</title>
        <authorList>
            <person name="Rubin E."/>
        </authorList>
    </citation>
    <scope>NUCLEOTIDE SEQUENCE [LARGE SCALE GENOMIC DNA]</scope>
    <source>
        <strain evidence="8 9">CG 35</strain>
    </source>
</reference>
<dbReference type="InterPro" id="IPR007627">
    <property type="entry name" value="RNA_pol_sigma70_r2"/>
</dbReference>
<dbReference type="GO" id="GO:0006352">
    <property type="term" value="P:DNA-templated transcription initiation"/>
    <property type="evidence" value="ECO:0007669"/>
    <property type="project" value="InterPro"/>
</dbReference>
<keyword evidence="2" id="KW-0805">Transcription regulation</keyword>
<dbReference type="Proteomes" id="UP000238217">
    <property type="component" value="Unassembled WGS sequence"/>
</dbReference>
<evidence type="ECO:0000256" key="3">
    <source>
        <dbReference type="ARBA" id="ARBA00023082"/>
    </source>
</evidence>
<dbReference type="CDD" id="cd06171">
    <property type="entry name" value="Sigma70_r4"/>
    <property type="match status" value="1"/>
</dbReference>
<dbReference type="Gene3D" id="1.10.10.10">
    <property type="entry name" value="Winged helix-like DNA-binding domain superfamily/Winged helix DNA-binding domain"/>
    <property type="match status" value="1"/>
</dbReference>
<dbReference type="InterPro" id="IPR036388">
    <property type="entry name" value="WH-like_DNA-bd_sf"/>
</dbReference>
<dbReference type="SUPFAM" id="SSF88659">
    <property type="entry name" value="Sigma3 and sigma4 domains of RNA polymerase sigma factors"/>
    <property type="match status" value="1"/>
</dbReference>
<dbReference type="InterPro" id="IPR013249">
    <property type="entry name" value="RNA_pol_sigma70_r4_t2"/>
</dbReference>
<evidence type="ECO:0000313" key="8">
    <source>
        <dbReference type="EMBL" id="PRZ17457.1"/>
    </source>
</evidence>
<proteinExistence type="inferred from homology"/>
<evidence type="ECO:0000313" key="9">
    <source>
        <dbReference type="Proteomes" id="UP000238217"/>
    </source>
</evidence>
<gene>
    <name evidence="8" type="ORF">BCL67_1053</name>
</gene>
<dbReference type="RefSeq" id="WP_106122365.1">
    <property type="nucleotide sequence ID" value="NZ_PVTY01000005.1"/>
</dbReference>
<evidence type="ECO:0000256" key="1">
    <source>
        <dbReference type="ARBA" id="ARBA00010641"/>
    </source>
</evidence>
<organism evidence="8 9">
    <name type="scientific">Nesterenkonia sandarakina</name>
    <dbReference type="NCBI Taxonomy" id="272918"/>
    <lineage>
        <taxon>Bacteria</taxon>
        <taxon>Bacillati</taxon>
        <taxon>Actinomycetota</taxon>
        <taxon>Actinomycetes</taxon>
        <taxon>Micrococcales</taxon>
        <taxon>Micrococcaceae</taxon>
        <taxon>Nesterenkonia</taxon>
    </lineage>
</organism>
<evidence type="ECO:0000256" key="2">
    <source>
        <dbReference type="ARBA" id="ARBA00023015"/>
    </source>
</evidence>
<dbReference type="InterPro" id="IPR014284">
    <property type="entry name" value="RNA_pol_sigma-70_dom"/>
</dbReference>
<keyword evidence="9" id="KW-1185">Reference proteome</keyword>
<dbReference type="PANTHER" id="PTHR43133">
    <property type="entry name" value="RNA POLYMERASE ECF-TYPE SIGMA FACTO"/>
    <property type="match status" value="1"/>
</dbReference>
<dbReference type="EMBL" id="PVTY01000005">
    <property type="protein sequence ID" value="PRZ17457.1"/>
    <property type="molecule type" value="Genomic_DNA"/>
</dbReference>
<dbReference type="OrthoDB" id="4184921at2"/>
<dbReference type="Pfam" id="PF08281">
    <property type="entry name" value="Sigma70_r4_2"/>
    <property type="match status" value="1"/>
</dbReference>
<protein>
    <submittedName>
        <fullName evidence="8">RNA polymerase sigma-70 factor (ECF subfamily)</fullName>
    </submittedName>
</protein>
<dbReference type="NCBIfam" id="TIGR02937">
    <property type="entry name" value="sigma70-ECF"/>
    <property type="match status" value="1"/>
</dbReference>
<dbReference type="AlphaFoldDB" id="A0A2T0YPW1"/>
<dbReference type="PANTHER" id="PTHR43133:SF8">
    <property type="entry name" value="RNA POLYMERASE SIGMA FACTOR HI_1459-RELATED"/>
    <property type="match status" value="1"/>
</dbReference>
<comment type="similarity">
    <text evidence="1">Belongs to the sigma-70 factor family. ECF subfamily.</text>
</comment>
<evidence type="ECO:0000256" key="4">
    <source>
        <dbReference type="ARBA" id="ARBA00023125"/>
    </source>
</evidence>
<sequence>MTNSYSSPLESALTANSADLLHYFQRRTDSATAADLLEETMLTAWQREKDHPAEAEDGRRWLFGIANNVLKNADRSQRRRYRLASRLKVMLGASAHAQSADDGVEVRDAVQRLDPELRELIRLVHWDGFSITDAGQILGIPASTACGRYQRAKEQLRQALEDQDSPTQQRCSATLPEVDPRFLPVDGDLR</sequence>
<dbReference type="Gene3D" id="1.10.1740.10">
    <property type="match status" value="1"/>
</dbReference>
<dbReference type="InterPro" id="IPR039425">
    <property type="entry name" value="RNA_pol_sigma-70-like"/>
</dbReference>
<accession>A0A2T0YPW1</accession>
<dbReference type="GO" id="GO:0016987">
    <property type="term" value="F:sigma factor activity"/>
    <property type="evidence" value="ECO:0007669"/>
    <property type="project" value="UniProtKB-KW"/>
</dbReference>
<dbReference type="Pfam" id="PF04542">
    <property type="entry name" value="Sigma70_r2"/>
    <property type="match status" value="1"/>
</dbReference>
<keyword evidence="4" id="KW-0238">DNA-binding</keyword>
<dbReference type="GO" id="GO:0003677">
    <property type="term" value="F:DNA binding"/>
    <property type="evidence" value="ECO:0007669"/>
    <property type="project" value="UniProtKB-KW"/>
</dbReference>
<evidence type="ECO:0000256" key="5">
    <source>
        <dbReference type="ARBA" id="ARBA00023163"/>
    </source>
</evidence>
<dbReference type="InterPro" id="IPR013324">
    <property type="entry name" value="RNA_pol_sigma_r3/r4-like"/>
</dbReference>